<proteinExistence type="predicted"/>
<evidence type="ECO:0000313" key="3">
    <source>
        <dbReference type="Proteomes" id="UP000239471"/>
    </source>
</evidence>
<evidence type="ECO:0000313" key="2">
    <source>
        <dbReference type="EMBL" id="PRR83358.1"/>
    </source>
</evidence>
<keyword evidence="1" id="KW-0175">Coiled coil</keyword>
<keyword evidence="3" id="KW-1185">Reference proteome</keyword>
<gene>
    <name evidence="2" type="ORF">CLVI_09050</name>
</gene>
<protein>
    <submittedName>
        <fullName evidence="2">Uncharacterized protein</fullName>
    </submittedName>
</protein>
<dbReference type="EMBL" id="PVXQ01000007">
    <property type="protein sequence ID" value="PRR83358.1"/>
    <property type="molecule type" value="Genomic_DNA"/>
</dbReference>
<name>A0A2T0BHL4_9CLOT</name>
<evidence type="ECO:0000256" key="1">
    <source>
        <dbReference type="SAM" id="Coils"/>
    </source>
</evidence>
<dbReference type="RefSeq" id="WP_106058932.1">
    <property type="nucleotide sequence ID" value="NZ_PVXQ01000007.1"/>
</dbReference>
<dbReference type="AlphaFoldDB" id="A0A2T0BHL4"/>
<reference evidence="2 3" key="1">
    <citation type="submission" date="2018-03" db="EMBL/GenBank/DDBJ databases">
        <title>Genome sequence of Clostridium vincentii DSM 10228.</title>
        <authorList>
            <person name="Poehlein A."/>
            <person name="Daniel R."/>
        </authorList>
    </citation>
    <scope>NUCLEOTIDE SEQUENCE [LARGE SCALE GENOMIC DNA]</scope>
    <source>
        <strain evidence="2 3">DSM 10228</strain>
    </source>
</reference>
<organism evidence="2 3">
    <name type="scientific">Clostridium vincentii</name>
    <dbReference type="NCBI Taxonomy" id="52704"/>
    <lineage>
        <taxon>Bacteria</taxon>
        <taxon>Bacillati</taxon>
        <taxon>Bacillota</taxon>
        <taxon>Clostridia</taxon>
        <taxon>Eubacteriales</taxon>
        <taxon>Clostridiaceae</taxon>
        <taxon>Clostridium</taxon>
    </lineage>
</organism>
<dbReference type="Proteomes" id="UP000239471">
    <property type="component" value="Unassembled WGS sequence"/>
</dbReference>
<sequence>MSKFEISDIVKEKAFKSLIQELEQEIKNKPVEIEELEIEYIKFSFLNKVEKEDYDEELKELMAKIKQERKITAKLRAKIDNLKSNFEGKIVIKN</sequence>
<feature type="coiled-coil region" evidence="1">
    <location>
        <begin position="19"/>
        <end position="85"/>
    </location>
</feature>
<comment type="caution">
    <text evidence="2">The sequence shown here is derived from an EMBL/GenBank/DDBJ whole genome shotgun (WGS) entry which is preliminary data.</text>
</comment>
<accession>A0A2T0BHL4</accession>